<feature type="transmembrane region" description="Helical" evidence="1">
    <location>
        <begin position="21"/>
        <end position="38"/>
    </location>
</feature>
<keyword evidence="1" id="KW-0472">Membrane</keyword>
<reference evidence="2 3" key="1">
    <citation type="submission" date="2019-03" db="EMBL/GenBank/DDBJ databases">
        <title>Systems level insights into methane cycling in arid and semi-arid ecosystems.</title>
        <authorList>
            <person name="Kalyuzhnaya M."/>
        </authorList>
    </citation>
    <scope>NUCLEOTIDE SEQUENCE [LARGE SCALE GENOMIC DNA]</scope>
    <source>
        <strain evidence="2 3">S-1</strain>
    </source>
</reference>
<gene>
    <name evidence="2" type="ORF">EDE11_11737</name>
</gene>
<dbReference type="Gene3D" id="2.40.128.640">
    <property type="match status" value="1"/>
</dbReference>
<dbReference type="RefSeq" id="WP_335339153.1">
    <property type="nucleotide sequence ID" value="NZ_LUUF01000035.1"/>
</dbReference>
<organism evidence="2 3">
    <name type="scientific">Methylomonas methanica</name>
    <dbReference type="NCBI Taxonomy" id="421"/>
    <lineage>
        <taxon>Bacteria</taxon>
        <taxon>Pseudomonadati</taxon>
        <taxon>Pseudomonadota</taxon>
        <taxon>Gammaproteobacteria</taxon>
        <taxon>Methylococcales</taxon>
        <taxon>Methylococcaceae</taxon>
        <taxon>Methylomonas</taxon>
    </lineage>
</organism>
<dbReference type="PROSITE" id="PS51257">
    <property type="entry name" value="PROKAR_LIPOPROTEIN"/>
    <property type="match status" value="1"/>
</dbReference>
<dbReference type="Pfam" id="PF04170">
    <property type="entry name" value="NlpE"/>
    <property type="match status" value="1"/>
</dbReference>
<name>A0ABY2CMJ4_METMH</name>
<protein>
    <submittedName>
        <fullName evidence="2">NlpE-like protein</fullName>
    </submittedName>
</protein>
<comment type="caution">
    <text evidence="2">The sequence shown here is derived from an EMBL/GenBank/DDBJ whole genome shotgun (WGS) entry which is preliminary data.</text>
</comment>
<evidence type="ECO:0000313" key="3">
    <source>
        <dbReference type="Proteomes" id="UP000295649"/>
    </source>
</evidence>
<keyword evidence="1" id="KW-0812">Transmembrane</keyword>
<dbReference type="Proteomes" id="UP000295649">
    <property type="component" value="Unassembled WGS sequence"/>
</dbReference>
<dbReference type="InterPro" id="IPR007298">
    <property type="entry name" value="Cu-R_lipoprotein_NlpE"/>
</dbReference>
<accession>A0ABY2CMJ4</accession>
<dbReference type="EMBL" id="SMCN01000017">
    <property type="protein sequence ID" value="TCV80988.1"/>
    <property type="molecule type" value="Genomic_DNA"/>
</dbReference>
<keyword evidence="3" id="KW-1185">Reference proteome</keyword>
<evidence type="ECO:0000313" key="2">
    <source>
        <dbReference type="EMBL" id="TCV80988.1"/>
    </source>
</evidence>
<proteinExistence type="predicted"/>
<sequence length="225" mass="25623">MKSLASGMLVGDRIIPAKLKLAIMLVLFSLICSCLTTLLTETEKSHMQTLTRKIKKNVTLIFLGALLPALHPAWAESDKQLQEKTLKAREMIHQKDMDHSAHTDLADKTEGFRGVFYGYLPCKEKDCDGFKMTLSLKQKNNYLLVTQYAKASSREFYEKGKYDWDDKTRILSLTSNKNDLNRKFSIKDEGTLIQLNSDGTPMLGDQDDYTLARSDKSKSREVHIH</sequence>
<keyword evidence="1" id="KW-1133">Transmembrane helix</keyword>
<evidence type="ECO:0000256" key="1">
    <source>
        <dbReference type="SAM" id="Phobius"/>
    </source>
</evidence>